<protein>
    <recommendedName>
        <fullName evidence="4">DUF4148 domain-containing protein</fullName>
    </recommendedName>
</protein>
<feature type="signal peptide" evidence="1">
    <location>
        <begin position="1"/>
        <end position="20"/>
    </location>
</feature>
<keyword evidence="1" id="KW-0732">Signal</keyword>
<dbReference type="RefSeq" id="WP_013168326.1">
    <property type="nucleotide sequence ID" value="NC_014217.1"/>
</dbReference>
<dbReference type="AlphaFoldDB" id="D7AA38"/>
<name>D7AA38_ANCN5</name>
<dbReference type="EMBL" id="CP002026">
    <property type="protein sequence ID" value="ADH90825.1"/>
    <property type="molecule type" value="Genomic_DNA"/>
</dbReference>
<gene>
    <name evidence="2" type="ordered locus">Snov_3551</name>
</gene>
<reference evidence="2 3" key="1">
    <citation type="journal article" date="2012" name="Stand. Genomic Sci.">
        <title>Complete genome sequence of the facultatively chemolithoautotrophic and methylotrophic alpha Proteobacterium Starkeya novella type strain (ATCC 8093(T)).</title>
        <authorList>
            <person name="Kappler U."/>
            <person name="Davenport K."/>
            <person name="Beatson S."/>
            <person name="Lucas S."/>
            <person name="Lapidus A."/>
            <person name="Copeland A."/>
            <person name="Berry K.W."/>
            <person name="Glavina Del Rio T."/>
            <person name="Hammon N."/>
            <person name="Dalin E."/>
            <person name="Tice H."/>
            <person name="Pitluck S."/>
            <person name="Richardson P."/>
            <person name="Bruce D."/>
            <person name="Goodwin L.A."/>
            <person name="Han C."/>
            <person name="Tapia R."/>
            <person name="Detter J.C."/>
            <person name="Chang Y.J."/>
            <person name="Jeffries C.D."/>
            <person name="Land M."/>
            <person name="Hauser L."/>
            <person name="Kyrpides N.C."/>
            <person name="Goker M."/>
            <person name="Ivanova N."/>
            <person name="Klenk H.P."/>
            <person name="Woyke T."/>
        </authorList>
    </citation>
    <scope>NUCLEOTIDE SEQUENCE [LARGE SCALE GENOMIC DNA]</scope>
    <source>
        <strain evidence="3">ATCC 8093 / DSM 506 / JCM 20403 / CCM 1077 / IAM 12100 / NBRC 12443 / NCIMB 10456</strain>
    </source>
</reference>
<evidence type="ECO:0000256" key="1">
    <source>
        <dbReference type="SAM" id="SignalP"/>
    </source>
</evidence>
<accession>D7AA38</accession>
<feature type="chain" id="PRO_5003092329" description="DUF4148 domain-containing protein" evidence="1">
    <location>
        <begin position="21"/>
        <end position="78"/>
    </location>
</feature>
<keyword evidence="3" id="KW-1185">Reference proteome</keyword>
<evidence type="ECO:0000313" key="2">
    <source>
        <dbReference type="EMBL" id="ADH90825.1"/>
    </source>
</evidence>
<evidence type="ECO:0000313" key="3">
    <source>
        <dbReference type="Proteomes" id="UP000006633"/>
    </source>
</evidence>
<dbReference type="KEGG" id="sno:Snov_3551"/>
<organism evidence="2 3">
    <name type="scientific">Ancylobacter novellus (strain ATCC 8093 / DSM 506 / JCM 20403 / CCM 1077 / IAM 12100 / NBRC 12443 / NCIMB 10456)</name>
    <name type="common">Starkeya novella</name>
    <dbReference type="NCBI Taxonomy" id="639283"/>
    <lineage>
        <taxon>Bacteria</taxon>
        <taxon>Pseudomonadati</taxon>
        <taxon>Pseudomonadota</taxon>
        <taxon>Alphaproteobacteria</taxon>
        <taxon>Hyphomicrobiales</taxon>
        <taxon>Xanthobacteraceae</taxon>
        <taxon>Ancylobacter</taxon>
    </lineage>
</organism>
<proteinExistence type="predicted"/>
<dbReference type="Proteomes" id="UP000006633">
    <property type="component" value="Chromosome"/>
</dbReference>
<evidence type="ECO:0008006" key="4">
    <source>
        <dbReference type="Google" id="ProtNLM"/>
    </source>
</evidence>
<sequence length="78" mass="8297">MNKIVLALAAFATLTGSAYAGDFDHADREAWLATVRSQSTEAAPVITEGRNAAASVPMLGTVEPYIEQSIEQDARSSR</sequence>
<dbReference type="HOGENOM" id="CLU_197617_0_0_5"/>